<evidence type="ECO:0000313" key="2">
    <source>
        <dbReference type="EMBL" id="KZV46901.1"/>
    </source>
</evidence>
<dbReference type="Proteomes" id="UP000250235">
    <property type="component" value="Unassembled WGS sequence"/>
</dbReference>
<gene>
    <name evidence="2" type="ORF">F511_06143</name>
</gene>
<protein>
    <submittedName>
        <fullName evidence="2">Uncharacterized protein</fullName>
    </submittedName>
</protein>
<sequence>MPSSGDFPEEKIIPPRVQPVYASPSLNYEIIGNHGDNLAQDTHQSTRNLHLDKCLSASFVEQSVQHRVKRSSSPSSPSLNTQYWRDFTGHTSGIL</sequence>
<evidence type="ECO:0000313" key="3">
    <source>
        <dbReference type="Proteomes" id="UP000250235"/>
    </source>
</evidence>
<reference evidence="2 3" key="1">
    <citation type="journal article" date="2015" name="Proc. Natl. Acad. Sci. U.S.A.">
        <title>The resurrection genome of Boea hygrometrica: A blueprint for survival of dehydration.</title>
        <authorList>
            <person name="Xiao L."/>
            <person name="Yang G."/>
            <person name="Zhang L."/>
            <person name="Yang X."/>
            <person name="Zhao S."/>
            <person name="Ji Z."/>
            <person name="Zhou Q."/>
            <person name="Hu M."/>
            <person name="Wang Y."/>
            <person name="Chen M."/>
            <person name="Xu Y."/>
            <person name="Jin H."/>
            <person name="Xiao X."/>
            <person name="Hu G."/>
            <person name="Bao F."/>
            <person name="Hu Y."/>
            <person name="Wan P."/>
            <person name="Li L."/>
            <person name="Deng X."/>
            <person name="Kuang T."/>
            <person name="Xiang C."/>
            <person name="Zhu J.K."/>
            <person name="Oliver M.J."/>
            <person name="He Y."/>
        </authorList>
    </citation>
    <scope>NUCLEOTIDE SEQUENCE [LARGE SCALE GENOMIC DNA]</scope>
    <source>
        <strain evidence="3">cv. XS01</strain>
    </source>
</reference>
<proteinExistence type="predicted"/>
<keyword evidence="3" id="KW-1185">Reference proteome</keyword>
<name>A0A2Z7CII3_9LAMI</name>
<accession>A0A2Z7CII3</accession>
<dbReference type="EMBL" id="KQ995351">
    <property type="protein sequence ID" value="KZV46901.1"/>
    <property type="molecule type" value="Genomic_DNA"/>
</dbReference>
<feature type="compositionally biased region" description="Polar residues" evidence="1">
    <location>
        <begin position="79"/>
        <end position="95"/>
    </location>
</feature>
<evidence type="ECO:0000256" key="1">
    <source>
        <dbReference type="SAM" id="MobiDB-lite"/>
    </source>
</evidence>
<feature type="region of interest" description="Disordered" evidence="1">
    <location>
        <begin position="66"/>
        <end position="95"/>
    </location>
</feature>
<dbReference type="AlphaFoldDB" id="A0A2Z7CII3"/>
<organism evidence="2 3">
    <name type="scientific">Dorcoceras hygrometricum</name>
    <dbReference type="NCBI Taxonomy" id="472368"/>
    <lineage>
        <taxon>Eukaryota</taxon>
        <taxon>Viridiplantae</taxon>
        <taxon>Streptophyta</taxon>
        <taxon>Embryophyta</taxon>
        <taxon>Tracheophyta</taxon>
        <taxon>Spermatophyta</taxon>
        <taxon>Magnoliopsida</taxon>
        <taxon>eudicotyledons</taxon>
        <taxon>Gunneridae</taxon>
        <taxon>Pentapetalae</taxon>
        <taxon>asterids</taxon>
        <taxon>lamiids</taxon>
        <taxon>Lamiales</taxon>
        <taxon>Gesneriaceae</taxon>
        <taxon>Didymocarpoideae</taxon>
        <taxon>Trichosporeae</taxon>
        <taxon>Loxocarpinae</taxon>
        <taxon>Dorcoceras</taxon>
    </lineage>
</organism>